<organism evidence="2 3">
    <name type="scientific">Albula glossodonta</name>
    <name type="common">roundjaw bonefish</name>
    <dbReference type="NCBI Taxonomy" id="121402"/>
    <lineage>
        <taxon>Eukaryota</taxon>
        <taxon>Metazoa</taxon>
        <taxon>Chordata</taxon>
        <taxon>Craniata</taxon>
        <taxon>Vertebrata</taxon>
        <taxon>Euteleostomi</taxon>
        <taxon>Actinopterygii</taxon>
        <taxon>Neopterygii</taxon>
        <taxon>Teleostei</taxon>
        <taxon>Albuliformes</taxon>
        <taxon>Albulidae</taxon>
        <taxon>Albula</taxon>
    </lineage>
</organism>
<dbReference type="AlphaFoldDB" id="A0A8T2N856"/>
<evidence type="ECO:0000313" key="3">
    <source>
        <dbReference type="Proteomes" id="UP000824540"/>
    </source>
</evidence>
<reference evidence="2" key="1">
    <citation type="thesis" date="2021" institute="BYU ScholarsArchive" country="Provo, UT, USA">
        <title>Applications of and Algorithms for Genome Assembly and Genomic Analyses with an Emphasis on Marine Teleosts.</title>
        <authorList>
            <person name="Pickett B.D."/>
        </authorList>
    </citation>
    <scope>NUCLEOTIDE SEQUENCE</scope>
    <source>
        <strain evidence="2">HI-2016</strain>
    </source>
</reference>
<proteinExistence type="predicted"/>
<dbReference type="EMBL" id="JAFBMS010000115">
    <property type="protein sequence ID" value="KAG9335590.1"/>
    <property type="molecule type" value="Genomic_DNA"/>
</dbReference>
<accession>A0A8T2N856</accession>
<feature type="compositionally biased region" description="Basic residues" evidence="1">
    <location>
        <begin position="56"/>
        <end position="71"/>
    </location>
</feature>
<evidence type="ECO:0000313" key="2">
    <source>
        <dbReference type="EMBL" id="KAG9335590.1"/>
    </source>
</evidence>
<dbReference type="Proteomes" id="UP000824540">
    <property type="component" value="Unassembled WGS sequence"/>
</dbReference>
<feature type="region of interest" description="Disordered" evidence="1">
    <location>
        <begin position="20"/>
        <end position="71"/>
    </location>
</feature>
<comment type="caution">
    <text evidence="2">The sequence shown here is derived from an EMBL/GenBank/DDBJ whole genome shotgun (WGS) entry which is preliminary data.</text>
</comment>
<evidence type="ECO:0000256" key="1">
    <source>
        <dbReference type="SAM" id="MobiDB-lite"/>
    </source>
</evidence>
<feature type="non-terminal residue" evidence="2">
    <location>
        <position position="1"/>
    </location>
</feature>
<sequence length="71" mass="7834">MASTTATSQEKTDLAREVARVEAHVQKKHKISQLTISPASNSSSSGPGQKEPLRKASPRKSLQHRKRIEIE</sequence>
<keyword evidence="3" id="KW-1185">Reference proteome</keyword>
<name>A0A8T2N856_9TELE</name>
<gene>
    <name evidence="2" type="ORF">JZ751_004428</name>
</gene>
<protein>
    <submittedName>
        <fullName evidence="2">Uncharacterized protein</fullName>
    </submittedName>
</protein>
<feature type="compositionally biased region" description="Low complexity" evidence="1">
    <location>
        <begin position="37"/>
        <end position="48"/>
    </location>
</feature>